<gene>
    <name evidence="1" type="ORF">EXN66_Car003087</name>
</gene>
<keyword evidence="2" id="KW-1185">Reference proteome</keyword>
<reference evidence="2" key="2">
    <citation type="submission" date="2019-02" db="EMBL/GenBank/DDBJ databases">
        <title>Opniocepnalus argus Var Kimnra genome.</title>
        <authorList>
            <person name="Zhou C."/>
            <person name="Xiao S."/>
        </authorList>
    </citation>
    <scope>NUCLEOTIDE SEQUENCE [LARGE SCALE GENOMIC DNA]</scope>
</reference>
<dbReference type="Proteomes" id="UP000503349">
    <property type="component" value="Chromosome 3"/>
</dbReference>
<name>A0A6G1PAY3_CHAAH</name>
<dbReference type="AlphaFoldDB" id="A0A6G1PAY3"/>
<proteinExistence type="predicted"/>
<sequence>MSVLGPRETARRDDCVHPEELMGSLNAPFSALFVGSLRGGACVCECRSGAGGEKKNVVKNGQTIPLKVLENRFFSVEQQYDGSQNMNHKPDG</sequence>
<reference evidence="1 2" key="1">
    <citation type="submission" date="2019-02" db="EMBL/GenBank/DDBJ databases">
        <title>Opniocepnalus argus genome.</title>
        <authorList>
            <person name="Zhou C."/>
            <person name="Xiao S."/>
        </authorList>
    </citation>
    <scope>NUCLEOTIDE SEQUENCE [LARGE SCALE GENOMIC DNA]</scope>
    <source>
        <strain evidence="1">OARG1902GOOAL</strain>
        <tissue evidence="1">Muscle</tissue>
    </source>
</reference>
<evidence type="ECO:0000313" key="2">
    <source>
        <dbReference type="Proteomes" id="UP000503349"/>
    </source>
</evidence>
<dbReference type="EMBL" id="CM015714">
    <property type="protein sequence ID" value="KAF3687415.1"/>
    <property type="molecule type" value="Genomic_DNA"/>
</dbReference>
<protein>
    <submittedName>
        <fullName evidence="1">Uncharacterized protein</fullName>
    </submittedName>
</protein>
<accession>A0A6G1PAY3</accession>
<evidence type="ECO:0000313" key="1">
    <source>
        <dbReference type="EMBL" id="KAF3687415.1"/>
    </source>
</evidence>
<organism evidence="1 2">
    <name type="scientific">Channa argus</name>
    <name type="common">Northern snakehead</name>
    <name type="synonym">Ophicephalus argus</name>
    <dbReference type="NCBI Taxonomy" id="215402"/>
    <lineage>
        <taxon>Eukaryota</taxon>
        <taxon>Metazoa</taxon>
        <taxon>Chordata</taxon>
        <taxon>Craniata</taxon>
        <taxon>Vertebrata</taxon>
        <taxon>Euteleostomi</taxon>
        <taxon>Actinopterygii</taxon>
        <taxon>Neopterygii</taxon>
        <taxon>Teleostei</taxon>
        <taxon>Neoteleostei</taxon>
        <taxon>Acanthomorphata</taxon>
        <taxon>Anabantaria</taxon>
        <taxon>Anabantiformes</taxon>
        <taxon>Channoidei</taxon>
        <taxon>Channidae</taxon>
        <taxon>Channa</taxon>
    </lineage>
</organism>